<dbReference type="OrthoDB" id="9799090at2"/>
<keyword evidence="2" id="KW-0813">Transport</keyword>
<evidence type="ECO:0000256" key="4">
    <source>
        <dbReference type="ARBA" id="ARBA00022989"/>
    </source>
</evidence>
<protein>
    <submittedName>
        <fullName evidence="10">Voltage-gated potassium channel</fullName>
    </submittedName>
</protein>
<gene>
    <name evidence="10" type="ORF">BJ997_000550</name>
</gene>
<comment type="caution">
    <text evidence="10">The sequence shown here is derived from an EMBL/GenBank/DDBJ whole genome shotgun (WGS) entry which is preliminary data.</text>
</comment>
<dbReference type="PANTHER" id="PTHR11537">
    <property type="entry name" value="VOLTAGE-GATED POTASSIUM CHANNEL"/>
    <property type="match status" value="1"/>
</dbReference>
<feature type="transmembrane region" description="Helical" evidence="8">
    <location>
        <begin position="112"/>
        <end position="131"/>
    </location>
</feature>
<feature type="transmembrane region" description="Helical" evidence="8">
    <location>
        <begin position="37"/>
        <end position="62"/>
    </location>
</feature>
<feature type="transmembrane region" description="Helical" evidence="8">
    <location>
        <begin position="174"/>
        <end position="199"/>
    </location>
</feature>
<evidence type="ECO:0000256" key="1">
    <source>
        <dbReference type="ARBA" id="ARBA00004141"/>
    </source>
</evidence>
<dbReference type="GO" id="GO:0005249">
    <property type="term" value="F:voltage-gated potassium channel activity"/>
    <property type="evidence" value="ECO:0007669"/>
    <property type="project" value="InterPro"/>
</dbReference>
<keyword evidence="3 8" id="KW-0812">Transmembrane</keyword>
<evidence type="ECO:0000256" key="2">
    <source>
        <dbReference type="ARBA" id="ARBA00022448"/>
    </source>
</evidence>
<evidence type="ECO:0000256" key="7">
    <source>
        <dbReference type="ARBA" id="ARBA00023303"/>
    </source>
</evidence>
<dbReference type="Gene3D" id="1.20.5.110">
    <property type="match status" value="1"/>
</dbReference>
<proteinExistence type="predicted"/>
<dbReference type="Gene3D" id="1.20.120.350">
    <property type="entry name" value="Voltage-gated potassium channels. Chain C"/>
    <property type="match status" value="1"/>
</dbReference>
<dbReference type="RefSeq" id="WP_152602124.1">
    <property type="nucleotide sequence ID" value="NZ_JACHBQ010000001.1"/>
</dbReference>
<feature type="transmembrane region" description="Helical" evidence="8">
    <location>
        <begin position="12"/>
        <end position="31"/>
    </location>
</feature>
<keyword evidence="4 8" id="KW-1133">Transmembrane helix</keyword>
<evidence type="ECO:0000256" key="6">
    <source>
        <dbReference type="ARBA" id="ARBA00023136"/>
    </source>
</evidence>
<dbReference type="GO" id="GO:0008076">
    <property type="term" value="C:voltage-gated potassium channel complex"/>
    <property type="evidence" value="ECO:0007669"/>
    <property type="project" value="InterPro"/>
</dbReference>
<dbReference type="Pfam" id="PF07885">
    <property type="entry name" value="Ion_trans_2"/>
    <property type="match status" value="1"/>
</dbReference>
<comment type="subcellular location">
    <subcellularLocation>
        <location evidence="1">Membrane</location>
        <topology evidence="1">Multi-pass membrane protein</topology>
    </subcellularLocation>
</comment>
<accession>A0A7W8ZTQ6</accession>
<evidence type="ECO:0000256" key="3">
    <source>
        <dbReference type="ARBA" id="ARBA00022692"/>
    </source>
</evidence>
<evidence type="ECO:0000313" key="11">
    <source>
        <dbReference type="Proteomes" id="UP000561726"/>
    </source>
</evidence>
<evidence type="ECO:0000259" key="9">
    <source>
        <dbReference type="Pfam" id="PF07885"/>
    </source>
</evidence>
<keyword evidence="6 8" id="KW-0472">Membrane</keyword>
<keyword evidence="5" id="KW-0406">Ion transport</keyword>
<feature type="transmembrane region" description="Helical" evidence="8">
    <location>
        <begin position="143"/>
        <end position="162"/>
    </location>
</feature>
<sequence>MNDERWQRIMQWPLTAAGVLFLITYSVRVLLDYQGDLSAVAWTIIVAAWLLFLVDYVVRFALARDRGHWFRTHIFDLLAVVLPAVRPLRALRLITLFPVFRRNTGDALRSRVSIYLAGSISLLLYLASLAVLQSERFAPGANIRTFGDAVWWSVVTLGTVGYGDYYPVTGAGRLVAVALMAGGVALVGVITATLSSWIVERVSAITLR</sequence>
<evidence type="ECO:0000313" key="10">
    <source>
        <dbReference type="EMBL" id="MBB5640002.1"/>
    </source>
</evidence>
<organism evidence="10 11">
    <name type="scientific">Cryobacterium roopkundense</name>
    <dbReference type="NCBI Taxonomy" id="1001240"/>
    <lineage>
        <taxon>Bacteria</taxon>
        <taxon>Bacillati</taxon>
        <taxon>Actinomycetota</taxon>
        <taxon>Actinomycetes</taxon>
        <taxon>Micrococcales</taxon>
        <taxon>Microbacteriaceae</taxon>
        <taxon>Cryobacterium</taxon>
    </lineage>
</organism>
<dbReference type="PANTHER" id="PTHR11537:SF254">
    <property type="entry name" value="POTASSIUM VOLTAGE-GATED CHANNEL PROTEIN SHAB"/>
    <property type="match status" value="1"/>
</dbReference>
<dbReference type="InterPro" id="IPR027359">
    <property type="entry name" value="Volt_channel_dom_sf"/>
</dbReference>
<reference evidence="10 11" key="1">
    <citation type="submission" date="2020-08" db="EMBL/GenBank/DDBJ databases">
        <title>Sequencing the genomes of 1000 actinobacteria strains.</title>
        <authorList>
            <person name="Klenk H.-P."/>
        </authorList>
    </citation>
    <scope>NUCLEOTIDE SEQUENCE [LARGE SCALE GENOMIC DNA]</scope>
    <source>
        <strain evidence="10 11">DSM 21065</strain>
    </source>
</reference>
<dbReference type="SUPFAM" id="SSF81324">
    <property type="entry name" value="Voltage-gated potassium channels"/>
    <property type="match status" value="1"/>
</dbReference>
<dbReference type="InterPro" id="IPR028325">
    <property type="entry name" value="VG_K_chnl"/>
</dbReference>
<feature type="domain" description="Potassium channel" evidence="9">
    <location>
        <begin position="122"/>
        <end position="199"/>
    </location>
</feature>
<evidence type="ECO:0000256" key="5">
    <source>
        <dbReference type="ARBA" id="ARBA00023065"/>
    </source>
</evidence>
<dbReference type="Proteomes" id="UP000561726">
    <property type="component" value="Unassembled WGS sequence"/>
</dbReference>
<name>A0A7W8ZTQ6_9MICO</name>
<keyword evidence="7 10" id="KW-0407">Ion channel</keyword>
<dbReference type="GO" id="GO:0001508">
    <property type="term" value="P:action potential"/>
    <property type="evidence" value="ECO:0007669"/>
    <property type="project" value="TreeGrafter"/>
</dbReference>
<dbReference type="InterPro" id="IPR013099">
    <property type="entry name" value="K_chnl_dom"/>
</dbReference>
<dbReference type="Gene3D" id="1.10.287.70">
    <property type="match status" value="1"/>
</dbReference>
<dbReference type="AlphaFoldDB" id="A0A7W8ZTQ6"/>
<dbReference type="EMBL" id="JACHBQ010000001">
    <property type="protein sequence ID" value="MBB5640002.1"/>
    <property type="molecule type" value="Genomic_DNA"/>
</dbReference>
<evidence type="ECO:0000256" key="8">
    <source>
        <dbReference type="SAM" id="Phobius"/>
    </source>
</evidence>